<comment type="caution">
    <text evidence="1">The sequence shown here is derived from an EMBL/GenBank/DDBJ whole genome shotgun (WGS) entry which is preliminary data.</text>
</comment>
<dbReference type="Proteomes" id="UP000525652">
    <property type="component" value="Unassembled WGS sequence"/>
</dbReference>
<sequence>MIERISRNLRDRGVSESQILSFARRFDGRLGTDEVWQDWVECVDASDYGWQEWVDSIILLDKRIEGSSGPSAPVLERLLGYVSCAAEGAQRGKFVDPLPEIVAAALEQYGFADED</sequence>
<protein>
    <submittedName>
        <fullName evidence="1">Uncharacterized protein</fullName>
    </submittedName>
</protein>
<dbReference type="EMBL" id="JACHVA010000028">
    <property type="protein sequence ID" value="MBC2600593.1"/>
    <property type="molecule type" value="Genomic_DNA"/>
</dbReference>
<evidence type="ECO:0000313" key="2">
    <source>
        <dbReference type="Proteomes" id="UP000525652"/>
    </source>
</evidence>
<dbReference type="RefSeq" id="WP_185691336.1">
    <property type="nucleotide sequence ID" value="NZ_JACHVA010000028.1"/>
</dbReference>
<accession>A0A7X1AV55</accession>
<name>A0A7X1AV55_9BACT</name>
<gene>
    <name evidence="1" type="ORF">H5P30_02230</name>
</gene>
<keyword evidence="2" id="KW-1185">Reference proteome</keyword>
<evidence type="ECO:0000313" key="1">
    <source>
        <dbReference type="EMBL" id="MBC2600593.1"/>
    </source>
</evidence>
<dbReference type="AlphaFoldDB" id="A0A7X1AV55"/>
<reference evidence="1 2" key="1">
    <citation type="submission" date="2020-07" db="EMBL/GenBank/DDBJ databases">
        <authorList>
            <person name="Feng X."/>
        </authorList>
    </citation>
    <scope>NUCLEOTIDE SEQUENCE [LARGE SCALE GENOMIC DNA]</scope>
    <source>
        <strain evidence="1 2">JCM14086</strain>
    </source>
</reference>
<organism evidence="1 2">
    <name type="scientific">Puniceicoccus vermicola</name>
    <dbReference type="NCBI Taxonomy" id="388746"/>
    <lineage>
        <taxon>Bacteria</taxon>
        <taxon>Pseudomonadati</taxon>
        <taxon>Verrucomicrobiota</taxon>
        <taxon>Opitutia</taxon>
        <taxon>Puniceicoccales</taxon>
        <taxon>Puniceicoccaceae</taxon>
        <taxon>Puniceicoccus</taxon>
    </lineage>
</organism>
<proteinExistence type="predicted"/>